<feature type="transmembrane region" description="Helical" evidence="12">
    <location>
        <begin position="37"/>
        <end position="61"/>
    </location>
</feature>
<dbReference type="EMBL" id="FNHG01000004">
    <property type="protein sequence ID" value="SDM07355.1"/>
    <property type="molecule type" value="Genomic_DNA"/>
</dbReference>
<evidence type="ECO:0000256" key="5">
    <source>
        <dbReference type="ARBA" id="ARBA00022692"/>
    </source>
</evidence>
<dbReference type="GO" id="GO:0055085">
    <property type="term" value="P:transmembrane transport"/>
    <property type="evidence" value="ECO:0007669"/>
    <property type="project" value="InterPro"/>
</dbReference>
<feature type="transmembrane region" description="Helical" evidence="12">
    <location>
        <begin position="140"/>
        <end position="158"/>
    </location>
</feature>
<evidence type="ECO:0000313" key="15">
    <source>
        <dbReference type="Proteomes" id="UP000199759"/>
    </source>
</evidence>
<evidence type="ECO:0000313" key="14">
    <source>
        <dbReference type="EMBL" id="SDM07355.1"/>
    </source>
</evidence>
<dbReference type="Pfam" id="PF00528">
    <property type="entry name" value="BPD_transp_1"/>
    <property type="match status" value="1"/>
</dbReference>
<evidence type="ECO:0000256" key="1">
    <source>
        <dbReference type="ARBA" id="ARBA00004429"/>
    </source>
</evidence>
<dbReference type="Proteomes" id="UP000199759">
    <property type="component" value="Unassembled WGS sequence"/>
</dbReference>
<evidence type="ECO:0000256" key="10">
    <source>
        <dbReference type="ARBA" id="ARBA00024202"/>
    </source>
</evidence>
<dbReference type="GO" id="GO:0005886">
    <property type="term" value="C:plasma membrane"/>
    <property type="evidence" value="ECO:0007669"/>
    <property type="project" value="UniProtKB-SubCell"/>
</dbReference>
<feature type="domain" description="ABC transmembrane type-1" evidence="13">
    <location>
        <begin position="101"/>
        <end position="290"/>
    </location>
</feature>
<keyword evidence="15" id="KW-1185">Reference proteome</keyword>
<dbReference type="OrthoDB" id="9766870at2"/>
<evidence type="ECO:0000256" key="9">
    <source>
        <dbReference type="ARBA" id="ARBA00023136"/>
    </source>
</evidence>
<comment type="subcellular location">
    <subcellularLocation>
        <location evidence="1">Cell inner membrane</location>
        <topology evidence="1">Multi-pass membrane protein</topology>
    </subcellularLocation>
    <subcellularLocation>
        <location evidence="12">Cell membrane</location>
        <topology evidence="12">Multi-pass membrane protein</topology>
    </subcellularLocation>
</comment>
<dbReference type="Pfam" id="PF12911">
    <property type="entry name" value="OppC_N"/>
    <property type="match status" value="1"/>
</dbReference>
<evidence type="ECO:0000256" key="12">
    <source>
        <dbReference type="RuleBase" id="RU363032"/>
    </source>
</evidence>
<dbReference type="RefSeq" id="WP_091768093.1">
    <property type="nucleotide sequence ID" value="NZ_FNHG01000004.1"/>
</dbReference>
<comment type="similarity">
    <text evidence="10">Belongs to the binding-protein-dependent transport system permease family. OppBC subfamily.</text>
</comment>
<dbReference type="InterPro" id="IPR000515">
    <property type="entry name" value="MetI-like"/>
</dbReference>
<evidence type="ECO:0000256" key="8">
    <source>
        <dbReference type="ARBA" id="ARBA00022989"/>
    </source>
</evidence>
<feature type="transmembrane region" description="Helical" evidence="12">
    <location>
        <begin position="267"/>
        <end position="290"/>
    </location>
</feature>
<proteinExistence type="inferred from homology"/>
<dbReference type="InterPro" id="IPR050366">
    <property type="entry name" value="BP-dependent_transpt_permease"/>
</dbReference>
<organism evidence="14 15">
    <name type="scientific">Maricaulis salignorans</name>
    <dbReference type="NCBI Taxonomy" id="144026"/>
    <lineage>
        <taxon>Bacteria</taxon>
        <taxon>Pseudomonadati</taxon>
        <taxon>Pseudomonadota</taxon>
        <taxon>Alphaproteobacteria</taxon>
        <taxon>Maricaulales</taxon>
        <taxon>Maricaulaceae</taxon>
        <taxon>Maricaulis</taxon>
    </lineage>
</organism>
<keyword evidence="5 12" id="KW-0812">Transmembrane</keyword>
<keyword evidence="6" id="KW-0571">Peptide transport</keyword>
<accession>A0A1G9QAH8</accession>
<dbReference type="InterPro" id="IPR035906">
    <property type="entry name" value="MetI-like_sf"/>
</dbReference>
<sequence length="302" mass="33042">MSTLATPGEKAELMETAAVKGRSLWEDARARLMRNKAAVVSIIVLGTLVVLAILGQLGVWVHDYDTIYREEVWVPPTFENWHLFGTDAQGRDMVARTLVGLGVSLMVGIVATIVSLVIGVTWGATAGFIGGRVDQAMMRFVDILYSLPFIFFVIILMVVFGRNIILIFVAIGAVEWLTMARIVRGQTIALKRMEFVEAAEAAGVSQWMIIQRHIIPNVLGPVVVYVTLMIPVVILAESFLSFLGLGVQEPLTSLGRLISAGAQDMEVAPWTLIVPAVTMMVTLFCLNFIGDGLRDAIDPKDR</sequence>
<evidence type="ECO:0000256" key="7">
    <source>
        <dbReference type="ARBA" id="ARBA00022927"/>
    </source>
</evidence>
<keyword evidence="9 12" id="KW-0472">Membrane</keyword>
<evidence type="ECO:0000259" key="13">
    <source>
        <dbReference type="PROSITE" id="PS50928"/>
    </source>
</evidence>
<keyword evidence="8 12" id="KW-1133">Transmembrane helix</keyword>
<keyword evidence="3" id="KW-1003">Cell membrane</keyword>
<evidence type="ECO:0000256" key="2">
    <source>
        <dbReference type="ARBA" id="ARBA00022448"/>
    </source>
</evidence>
<name>A0A1G9QAH8_9PROT</name>
<evidence type="ECO:0000256" key="11">
    <source>
        <dbReference type="ARBA" id="ARBA00072251"/>
    </source>
</evidence>
<keyword evidence="7" id="KW-0653">Protein transport</keyword>
<dbReference type="AlphaFoldDB" id="A0A1G9QAH8"/>
<evidence type="ECO:0000256" key="3">
    <source>
        <dbReference type="ARBA" id="ARBA00022475"/>
    </source>
</evidence>
<dbReference type="GO" id="GO:0015031">
    <property type="term" value="P:protein transport"/>
    <property type="evidence" value="ECO:0007669"/>
    <property type="project" value="UniProtKB-KW"/>
</dbReference>
<dbReference type="CDD" id="cd06261">
    <property type="entry name" value="TM_PBP2"/>
    <property type="match status" value="1"/>
</dbReference>
<dbReference type="Gene3D" id="1.10.3720.10">
    <property type="entry name" value="MetI-like"/>
    <property type="match status" value="1"/>
</dbReference>
<feature type="transmembrane region" description="Helical" evidence="12">
    <location>
        <begin position="222"/>
        <end position="247"/>
    </location>
</feature>
<protein>
    <recommendedName>
        <fullName evidence="11">Oligopeptide transport system permease protein OppC</fullName>
    </recommendedName>
</protein>
<feature type="transmembrane region" description="Helical" evidence="12">
    <location>
        <begin position="101"/>
        <end position="128"/>
    </location>
</feature>
<dbReference type="PROSITE" id="PS50928">
    <property type="entry name" value="ABC_TM1"/>
    <property type="match status" value="1"/>
</dbReference>
<dbReference type="STRING" id="144026.SAMN04488568_104204"/>
<keyword evidence="4" id="KW-0997">Cell inner membrane</keyword>
<dbReference type="PANTHER" id="PTHR43386:SF2">
    <property type="entry name" value="OLIGOPEPTIDE TRANSPORT SYSTEM PERMEASE PROTEIN OPPC"/>
    <property type="match status" value="1"/>
</dbReference>
<feature type="transmembrane region" description="Helical" evidence="12">
    <location>
        <begin position="164"/>
        <end position="183"/>
    </location>
</feature>
<dbReference type="GO" id="GO:0015833">
    <property type="term" value="P:peptide transport"/>
    <property type="evidence" value="ECO:0007669"/>
    <property type="project" value="UniProtKB-KW"/>
</dbReference>
<dbReference type="PANTHER" id="PTHR43386">
    <property type="entry name" value="OLIGOPEPTIDE TRANSPORT SYSTEM PERMEASE PROTEIN APPC"/>
    <property type="match status" value="1"/>
</dbReference>
<keyword evidence="2 12" id="KW-0813">Transport</keyword>
<reference evidence="14 15" key="1">
    <citation type="submission" date="2016-10" db="EMBL/GenBank/DDBJ databases">
        <authorList>
            <person name="de Groot N.N."/>
        </authorList>
    </citation>
    <scope>NUCLEOTIDE SEQUENCE [LARGE SCALE GENOMIC DNA]</scope>
    <source>
        <strain evidence="14 15">DSM 16077</strain>
    </source>
</reference>
<dbReference type="SUPFAM" id="SSF161098">
    <property type="entry name" value="MetI-like"/>
    <property type="match status" value="1"/>
</dbReference>
<evidence type="ECO:0000256" key="6">
    <source>
        <dbReference type="ARBA" id="ARBA00022856"/>
    </source>
</evidence>
<evidence type="ECO:0000256" key="4">
    <source>
        <dbReference type="ARBA" id="ARBA00022519"/>
    </source>
</evidence>
<dbReference type="InterPro" id="IPR025966">
    <property type="entry name" value="OppC_N"/>
</dbReference>
<gene>
    <name evidence="14" type="ORF">SAMN04488568_104204</name>
</gene>